<dbReference type="GeneTree" id="ENSGT00940000161479"/>
<dbReference type="GO" id="GO:0004459">
    <property type="term" value="F:L-lactate dehydrogenase (NAD+) activity"/>
    <property type="evidence" value="ECO:0007669"/>
    <property type="project" value="TreeGrafter"/>
</dbReference>
<sequence length="58" mass="6494">MVPPGLYGIKEEIFLSIPCILGRNGISDVVKITLNSEEEALFKQSANTLWNIQKDLVF</sequence>
<dbReference type="Proteomes" id="UP000233160">
    <property type="component" value="Unassembled WGS sequence"/>
</dbReference>
<organism evidence="4 5">
    <name type="scientific">Propithecus coquereli</name>
    <name type="common">Coquerel's sifaka</name>
    <name type="synonym">Propithecus verreauxi coquereli</name>
    <dbReference type="NCBI Taxonomy" id="379532"/>
    <lineage>
        <taxon>Eukaryota</taxon>
        <taxon>Metazoa</taxon>
        <taxon>Chordata</taxon>
        <taxon>Craniata</taxon>
        <taxon>Vertebrata</taxon>
        <taxon>Euteleostomi</taxon>
        <taxon>Mammalia</taxon>
        <taxon>Eutheria</taxon>
        <taxon>Euarchontoglires</taxon>
        <taxon>Primates</taxon>
        <taxon>Strepsirrhini</taxon>
        <taxon>Lemuriformes</taxon>
        <taxon>Indriidae</taxon>
        <taxon>Propithecus</taxon>
    </lineage>
</organism>
<reference evidence="4" key="2">
    <citation type="submission" date="2025-09" db="UniProtKB">
        <authorList>
            <consortium name="Ensembl"/>
        </authorList>
    </citation>
    <scope>IDENTIFICATION</scope>
</reference>
<dbReference type="Gene3D" id="3.90.110.10">
    <property type="entry name" value="Lactate dehydrogenase/glycoside hydrolase, family 4, C-terminal"/>
    <property type="match status" value="1"/>
</dbReference>
<dbReference type="Pfam" id="PF02866">
    <property type="entry name" value="Ldh_1_C"/>
    <property type="match status" value="1"/>
</dbReference>
<dbReference type="STRING" id="379532.ENSPCOP00000020173"/>
<dbReference type="GO" id="GO:0006089">
    <property type="term" value="P:lactate metabolic process"/>
    <property type="evidence" value="ECO:0007669"/>
    <property type="project" value="TreeGrafter"/>
</dbReference>
<name>A0A2K6G1R1_PROCO</name>
<keyword evidence="2" id="KW-0963">Cytoplasm</keyword>
<keyword evidence="5" id="KW-1185">Reference proteome</keyword>
<dbReference type="OMA" id="MISSITH"/>
<evidence type="ECO:0000313" key="4">
    <source>
        <dbReference type="Ensembl" id="ENSPCOP00000020173.1"/>
    </source>
</evidence>
<evidence type="ECO:0000259" key="3">
    <source>
        <dbReference type="Pfam" id="PF02866"/>
    </source>
</evidence>
<evidence type="ECO:0000256" key="1">
    <source>
        <dbReference type="ARBA" id="ARBA00004496"/>
    </source>
</evidence>
<dbReference type="Ensembl" id="ENSPCOT00000030825.1">
    <property type="protein sequence ID" value="ENSPCOP00000020173.1"/>
    <property type="gene ID" value="ENSPCOG00000022047.1"/>
</dbReference>
<dbReference type="SUPFAM" id="SSF56327">
    <property type="entry name" value="LDH C-terminal domain-like"/>
    <property type="match status" value="1"/>
</dbReference>
<comment type="subcellular location">
    <subcellularLocation>
        <location evidence="1">Cytoplasm</location>
    </subcellularLocation>
</comment>
<evidence type="ECO:0000256" key="2">
    <source>
        <dbReference type="ARBA" id="ARBA00022490"/>
    </source>
</evidence>
<reference evidence="4" key="1">
    <citation type="submission" date="2025-08" db="UniProtKB">
        <authorList>
            <consortium name="Ensembl"/>
        </authorList>
    </citation>
    <scope>IDENTIFICATION</scope>
</reference>
<dbReference type="PANTHER" id="PTHR43128">
    <property type="entry name" value="L-2-HYDROXYCARBOXYLATE DEHYDROGENASE (NAD(P)(+))"/>
    <property type="match status" value="1"/>
</dbReference>
<dbReference type="AlphaFoldDB" id="A0A2K6G1R1"/>
<protein>
    <recommendedName>
        <fullName evidence="3">Lactate/malate dehydrogenase C-terminal domain-containing protein</fullName>
    </recommendedName>
</protein>
<feature type="domain" description="Lactate/malate dehydrogenase C-terminal" evidence="3">
    <location>
        <begin position="4"/>
        <end position="54"/>
    </location>
</feature>
<dbReference type="InterPro" id="IPR015955">
    <property type="entry name" value="Lactate_DH/Glyco_Ohase_4_C"/>
</dbReference>
<dbReference type="PANTHER" id="PTHR43128:SF5">
    <property type="entry name" value="L-LACTATE DEHYDROGENASE C CHAIN"/>
    <property type="match status" value="1"/>
</dbReference>
<dbReference type="InterPro" id="IPR022383">
    <property type="entry name" value="Lactate/malate_DH_C"/>
</dbReference>
<accession>A0A2K6G1R1</accession>
<proteinExistence type="predicted"/>
<dbReference type="GO" id="GO:0005737">
    <property type="term" value="C:cytoplasm"/>
    <property type="evidence" value="ECO:0007669"/>
    <property type="project" value="UniProtKB-SubCell"/>
</dbReference>
<evidence type="ECO:0000313" key="5">
    <source>
        <dbReference type="Proteomes" id="UP000233160"/>
    </source>
</evidence>